<dbReference type="AlphaFoldDB" id="A0AAV8PPY0"/>
<reference evidence="1 2" key="1">
    <citation type="submission" date="2022-12" db="EMBL/GenBank/DDBJ databases">
        <title>Chromosome-scale assembly of the Ensete ventricosum genome.</title>
        <authorList>
            <person name="Dussert Y."/>
            <person name="Stocks J."/>
            <person name="Wendawek A."/>
            <person name="Woldeyes F."/>
            <person name="Nichols R.A."/>
            <person name="Borrell J.S."/>
        </authorList>
    </citation>
    <scope>NUCLEOTIDE SEQUENCE [LARGE SCALE GENOMIC DNA]</scope>
    <source>
        <strain evidence="2">cv. Maze</strain>
        <tissue evidence="1">Seeds</tissue>
    </source>
</reference>
<accession>A0AAV8PPY0</accession>
<keyword evidence="2" id="KW-1185">Reference proteome</keyword>
<gene>
    <name evidence="1" type="ORF">OPV22_014310</name>
</gene>
<evidence type="ECO:0000313" key="1">
    <source>
        <dbReference type="EMBL" id="KAJ8492589.1"/>
    </source>
</evidence>
<proteinExistence type="predicted"/>
<comment type="caution">
    <text evidence="1">The sequence shown here is derived from an EMBL/GenBank/DDBJ whole genome shotgun (WGS) entry which is preliminary data.</text>
</comment>
<dbReference type="EMBL" id="JAQQAF010000004">
    <property type="protein sequence ID" value="KAJ8492589.1"/>
    <property type="molecule type" value="Genomic_DNA"/>
</dbReference>
<dbReference type="Proteomes" id="UP001222027">
    <property type="component" value="Unassembled WGS sequence"/>
</dbReference>
<organism evidence="1 2">
    <name type="scientific">Ensete ventricosum</name>
    <name type="common">Abyssinian banana</name>
    <name type="synonym">Musa ensete</name>
    <dbReference type="NCBI Taxonomy" id="4639"/>
    <lineage>
        <taxon>Eukaryota</taxon>
        <taxon>Viridiplantae</taxon>
        <taxon>Streptophyta</taxon>
        <taxon>Embryophyta</taxon>
        <taxon>Tracheophyta</taxon>
        <taxon>Spermatophyta</taxon>
        <taxon>Magnoliopsida</taxon>
        <taxon>Liliopsida</taxon>
        <taxon>Zingiberales</taxon>
        <taxon>Musaceae</taxon>
        <taxon>Ensete</taxon>
    </lineage>
</organism>
<protein>
    <submittedName>
        <fullName evidence="1">Uncharacterized protein</fullName>
    </submittedName>
</protein>
<name>A0AAV8PPY0_ENSVE</name>
<sequence length="122" mass="14071">MIGTATRTRGRRGVRVQGLGNYSLRIGWCHRHHLCGGSGDHGVCRSFITASLKRSEMKVNRDCKRSIKKNRREWMHSLAAEVAEAKLERRNGRCPYLIAVNVEHDRRENRVIKHLSWHGRSS</sequence>
<evidence type="ECO:0000313" key="2">
    <source>
        <dbReference type="Proteomes" id="UP001222027"/>
    </source>
</evidence>